<keyword evidence="11" id="KW-0862">Zinc</keyword>
<comment type="pathway">
    <text evidence="3">Protein modification; protein ubiquitination.</text>
</comment>
<name>A0A7J6GBX7_CANSA</name>
<sequence length="218" mass="24921">MNIPKHFILIIFFFFIITSFSYIGSSSKLVPCFKAACSIHEPDIQFPFRIKNFQTDTCGYPGFDISCDNNSTQTLLNLPNSQQFLVQRIDYDTRRIWIKDPNNCLPNRIILHSLNLSGSPFDNFYNENFTFFNCSSSYHSNYLLSTPIACLSGPTYTVVATTSSYTIEFLSKTICRLVGTFQVPVDSIINSENLYSWDFGGGDLLRLTWRDVPTCNRL</sequence>
<evidence type="ECO:0000256" key="6">
    <source>
        <dbReference type="ARBA" id="ARBA00022692"/>
    </source>
</evidence>
<keyword evidence="9" id="KW-0863">Zinc-finger</keyword>
<evidence type="ECO:0000256" key="4">
    <source>
        <dbReference type="ARBA" id="ARBA00012483"/>
    </source>
</evidence>
<protein>
    <recommendedName>
        <fullName evidence="4">RING-type E3 ubiquitin transferase</fullName>
        <ecNumber evidence="4">2.3.2.27</ecNumber>
    </recommendedName>
</protein>
<comment type="catalytic activity">
    <reaction evidence="1">
        <text>S-ubiquitinyl-[E2 ubiquitin-conjugating enzyme]-L-cysteine + [acceptor protein]-L-lysine = [E2 ubiquitin-conjugating enzyme]-L-cysteine + N(6)-ubiquitinyl-[acceptor protein]-L-lysine.</text>
        <dbReference type="EC" id="2.3.2.27"/>
    </reaction>
</comment>
<dbReference type="PANTHER" id="PTHR46279:SF10">
    <property type="entry name" value="RING-TYPE E3 UBIQUITIN TRANSFERASE"/>
    <property type="match status" value="1"/>
</dbReference>
<keyword evidence="5" id="KW-0808">Transferase</keyword>
<evidence type="ECO:0000256" key="9">
    <source>
        <dbReference type="ARBA" id="ARBA00022771"/>
    </source>
</evidence>
<feature type="transmembrane region" description="Helical" evidence="15">
    <location>
        <begin position="7"/>
        <end position="24"/>
    </location>
</feature>
<accession>A0A7J6GBX7</accession>
<dbReference type="InterPro" id="IPR025287">
    <property type="entry name" value="WAK_GUB"/>
</dbReference>
<organism evidence="17 18">
    <name type="scientific">Cannabis sativa</name>
    <name type="common">Hemp</name>
    <name type="synonym">Marijuana</name>
    <dbReference type="NCBI Taxonomy" id="3483"/>
    <lineage>
        <taxon>Eukaryota</taxon>
        <taxon>Viridiplantae</taxon>
        <taxon>Streptophyta</taxon>
        <taxon>Embryophyta</taxon>
        <taxon>Tracheophyta</taxon>
        <taxon>Spermatophyta</taxon>
        <taxon>Magnoliopsida</taxon>
        <taxon>eudicotyledons</taxon>
        <taxon>Gunneridae</taxon>
        <taxon>Pentapetalae</taxon>
        <taxon>rosids</taxon>
        <taxon>fabids</taxon>
        <taxon>Rosales</taxon>
        <taxon>Cannabaceae</taxon>
        <taxon>Cannabis</taxon>
    </lineage>
</organism>
<evidence type="ECO:0000256" key="7">
    <source>
        <dbReference type="ARBA" id="ARBA00022723"/>
    </source>
</evidence>
<keyword evidence="13 15" id="KW-0472">Membrane</keyword>
<dbReference type="GO" id="GO:0061630">
    <property type="term" value="F:ubiquitin protein ligase activity"/>
    <property type="evidence" value="ECO:0007669"/>
    <property type="project" value="UniProtKB-EC"/>
</dbReference>
<dbReference type="Proteomes" id="UP000525078">
    <property type="component" value="Unassembled WGS sequence"/>
</dbReference>
<dbReference type="PANTHER" id="PTHR46279">
    <property type="entry name" value="RING/U-BOX SUPERFAMILY PROTEIN"/>
    <property type="match status" value="1"/>
</dbReference>
<evidence type="ECO:0000256" key="1">
    <source>
        <dbReference type="ARBA" id="ARBA00000900"/>
    </source>
</evidence>
<proteinExistence type="inferred from homology"/>
<keyword evidence="12 15" id="KW-1133">Transmembrane helix</keyword>
<evidence type="ECO:0000313" key="17">
    <source>
        <dbReference type="EMBL" id="KAF4380434.1"/>
    </source>
</evidence>
<dbReference type="GO" id="GO:0030247">
    <property type="term" value="F:polysaccharide binding"/>
    <property type="evidence" value="ECO:0007669"/>
    <property type="project" value="InterPro"/>
</dbReference>
<gene>
    <name evidence="17" type="ORF">F8388_024727</name>
</gene>
<evidence type="ECO:0000256" key="2">
    <source>
        <dbReference type="ARBA" id="ARBA00004167"/>
    </source>
</evidence>
<evidence type="ECO:0000259" key="16">
    <source>
        <dbReference type="Pfam" id="PF13947"/>
    </source>
</evidence>
<evidence type="ECO:0000256" key="14">
    <source>
        <dbReference type="ARBA" id="ARBA00024209"/>
    </source>
</evidence>
<feature type="domain" description="Wall-associated receptor kinase galacturonan-binding" evidence="16">
    <location>
        <begin position="36"/>
        <end position="100"/>
    </location>
</feature>
<evidence type="ECO:0000256" key="10">
    <source>
        <dbReference type="ARBA" id="ARBA00022786"/>
    </source>
</evidence>
<evidence type="ECO:0000256" key="12">
    <source>
        <dbReference type="ARBA" id="ARBA00022989"/>
    </source>
</evidence>
<dbReference type="AlphaFoldDB" id="A0A7J6GBX7"/>
<evidence type="ECO:0000256" key="3">
    <source>
        <dbReference type="ARBA" id="ARBA00004906"/>
    </source>
</evidence>
<dbReference type="GO" id="GO:0016020">
    <property type="term" value="C:membrane"/>
    <property type="evidence" value="ECO:0007669"/>
    <property type="project" value="UniProtKB-SubCell"/>
</dbReference>
<evidence type="ECO:0000256" key="11">
    <source>
        <dbReference type="ARBA" id="ARBA00022833"/>
    </source>
</evidence>
<keyword evidence="10" id="KW-0833">Ubl conjugation pathway</keyword>
<evidence type="ECO:0000256" key="8">
    <source>
        <dbReference type="ARBA" id="ARBA00022729"/>
    </source>
</evidence>
<reference evidence="17 18" key="1">
    <citation type="journal article" date="2020" name="bioRxiv">
        <title>Sequence and annotation of 42 cannabis genomes reveals extensive copy number variation in cannabinoid synthesis and pathogen resistance genes.</title>
        <authorList>
            <person name="Mckernan K.J."/>
            <person name="Helbert Y."/>
            <person name="Kane L.T."/>
            <person name="Ebling H."/>
            <person name="Zhang L."/>
            <person name="Liu B."/>
            <person name="Eaton Z."/>
            <person name="Mclaughlin S."/>
            <person name="Kingan S."/>
            <person name="Baybayan P."/>
            <person name="Concepcion G."/>
            <person name="Jordan M."/>
            <person name="Riva A."/>
            <person name="Barbazuk W."/>
            <person name="Harkins T."/>
        </authorList>
    </citation>
    <scope>NUCLEOTIDE SEQUENCE [LARGE SCALE GENOMIC DNA]</scope>
    <source>
        <strain evidence="18">cv. Jamaican Lion 4</strain>
        <tissue evidence="17">Leaf</tissue>
    </source>
</reference>
<evidence type="ECO:0000256" key="13">
    <source>
        <dbReference type="ARBA" id="ARBA00023136"/>
    </source>
</evidence>
<dbReference type="InterPro" id="IPR046948">
    <property type="entry name" value="ATL20-22-like"/>
</dbReference>
<dbReference type="EC" id="2.3.2.27" evidence="4"/>
<dbReference type="GO" id="GO:0008270">
    <property type="term" value="F:zinc ion binding"/>
    <property type="evidence" value="ECO:0007669"/>
    <property type="project" value="UniProtKB-KW"/>
</dbReference>
<evidence type="ECO:0000256" key="5">
    <source>
        <dbReference type="ARBA" id="ARBA00022679"/>
    </source>
</evidence>
<keyword evidence="8" id="KW-0732">Signal</keyword>
<comment type="subcellular location">
    <subcellularLocation>
        <location evidence="2">Membrane</location>
        <topology evidence="2">Single-pass membrane protein</topology>
    </subcellularLocation>
</comment>
<keyword evidence="7" id="KW-0479">Metal-binding</keyword>
<dbReference type="EMBL" id="JAATIP010000065">
    <property type="protein sequence ID" value="KAF4380434.1"/>
    <property type="molecule type" value="Genomic_DNA"/>
</dbReference>
<evidence type="ECO:0000313" key="18">
    <source>
        <dbReference type="Proteomes" id="UP000525078"/>
    </source>
</evidence>
<comment type="caution">
    <text evidence="17">The sequence shown here is derived from an EMBL/GenBank/DDBJ whole genome shotgun (WGS) entry which is preliminary data.</text>
</comment>
<keyword evidence="6 15" id="KW-0812">Transmembrane</keyword>
<comment type="similarity">
    <text evidence="14">Belongs to the RING-type zinc finger family. ATL subfamily.</text>
</comment>
<evidence type="ECO:0000256" key="15">
    <source>
        <dbReference type="SAM" id="Phobius"/>
    </source>
</evidence>
<dbReference type="Pfam" id="PF13947">
    <property type="entry name" value="GUB_WAK_bind"/>
    <property type="match status" value="1"/>
</dbReference>